<feature type="transmembrane region" description="Helical" evidence="1">
    <location>
        <begin position="238"/>
        <end position="259"/>
    </location>
</feature>
<evidence type="ECO:0000256" key="1">
    <source>
        <dbReference type="SAM" id="Phobius"/>
    </source>
</evidence>
<dbReference type="STRING" id="1202772.A0A1V9YFP4"/>
<dbReference type="InterPro" id="IPR011009">
    <property type="entry name" value="Kinase-like_dom_sf"/>
</dbReference>
<comment type="caution">
    <text evidence="3">The sequence shown here is derived from an EMBL/GenBank/DDBJ whole genome shotgun (WGS) entry which is preliminary data.</text>
</comment>
<name>A0A1V9YFP4_ACHHY</name>
<proteinExistence type="predicted"/>
<sequence length="574" mass="60429">MAELWATSTEDPGPPLTWLRTPVGDFYATVPGNLTGQPMTAVERILEPVVSLHMTFLAPLTNLQPYTLEPNLVPSLEHAFFANVTDAALMAPFTNNGTIRSLKIIDSTMAMLDLSDFTNLSSLALSGAIAAPVLLPRMSLAPSLSIALDTTAVQFEAPVDATRAYTLYITTASAAFCRQLHSTSFGPPSLCGCENVTLVCSPQHVTPSTPRTTSGSASAAAATTPAATAVTRLSTGSVVGLIVGCAAFFVLLVCVALYYQRQRRALKAAVLLSSSSPRSEVAFLEARSPRALVASLPDPSQAFRDAFADWLLPLEKEKTAKIVTSRQLRVAYLDGFKVALLPIKVTAADKSAFIAGVQRLRRLPQHPNLLPLLGASVINHRTEFAVAVAFAERGSLAHVLQRPEPALCAVSIALGVARGLAALHEVGVVYGTLTPRRVLLDKALRSQLNTLRLLDAADGKTPVCFGTDAMAYTAPEVLRGEAPTAAADIFALGLVLGYVTTGARPYATEYAAHGFVHGDVALWAAARAGRRVEAFKAQPAGEIAQLLAACTATAGGERPTSAQVAAVLEQLVAA</sequence>
<dbReference type="AlphaFoldDB" id="A0A1V9YFP4"/>
<accession>A0A1V9YFP4</accession>
<gene>
    <name evidence="3" type="ORF">ACHHYP_13278</name>
</gene>
<reference evidence="3 4" key="1">
    <citation type="journal article" date="2014" name="Genome Biol. Evol.">
        <title>The secreted proteins of Achlya hypogyna and Thraustotheca clavata identify the ancestral oomycete secretome and reveal gene acquisitions by horizontal gene transfer.</title>
        <authorList>
            <person name="Misner I."/>
            <person name="Blouin N."/>
            <person name="Leonard G."/>
            <person name="Richards T.A."/>
            <person name="Lane C.E."/>
        </authorList>
    </citation>
    <scope>NUCLEOTIDE SEQUENCE [LARGE SCALE GENOMIC DNA]</scope>
    <source>
        <strain evidence="3 4">ATCC 48635</strain>
    </source>
</reference>
<dbReference type="PANTHER" id="PTHR48007:SF4">
    <property type="entry name" value="LEUCINE-RICH REPEAT RECEPTOR-LIKE PROTEIN KINASE PXC1"/>
    <property type="match status" value="1"/>
</dbReference>
<evidence type="ECO:0000259" key="2">
    <source>
        <dbReference type="PROSITE" id="PS50011"/>
    </source>
</evidence>
<dbReference type="PROSITE" id="PS50011">
    <property type="entry name" value="PROTEIN_KINASE_DOM"/>
    <property type="match status" value="1"/>
</dbReference>
<keyword evidence="4" id="KW-1185">Reference proteome</keyword>
<dbReference type="OrthoDB" id="676979at2759"/>
<dbReference type="EMBL" id="JNBR01001852">
    <property type="protein sequence ID" value="OQR84528.1"/>
    <property type="molecule type" value="Genomic_DNA"/>
</dbReference>
<dbReference type="PANTHER" id="PTHR48007">
    <property type="entry name" value="LEUCINE-RICH REPEAT RECEPTOR-LIKE PROTEIN KINASE PXC1"/>
    <property type="match status" value="1"/>
</dbReference>
<organism evidence="3 4">
    <name type="scientific">Achlya hypogyna</name>
    <name type="common">Oomycete</name>
    <name type="synonym">Protoachlya hypogyna</name>
    <dbReference type="NCBI Taxonomy" id="1202772"/>
    <lineage>
        <taxon>Eukaryota</taxon>
        <taxon>Sar</taxon>
        <taxon>Stramenopiles</taxon>
        <taxon>Oomycota</taxon>
        <taxon>Saprolegniomycetes</taxon>
        <taxon>Saprolegniales</taxon>
        <taxon>Achlyaceae</taxon>
        <taxon>Achlya</taxon>
    </lineage>
</organism>
<dbReference type="InterPro" id="IPR000719">
    <property type="entry name" value="Prot_kinase_dom"/>
</dbReference>
<dbReference type="Proteomes" id="UP000243579">
    <property type="component" value="Unassembled WGS sequence"/>
</dbReference>
<dbReference type="Gene3D" id="1.10.510.10">
    <property type="entry name" value="Transferase(Phosphotransferase) domain 1"/>
    <property type="match status" value="1"/>
</dbReference>
<keyword evidence="1" id="KW-0472">Membrane</keyword>
<dbReference type="GO" id="GO:0005524">
    <property type="term" value="F:ATP binding"/>
    <property type="evidence" value="ECO:0007669"/>
    <property type="project" value="InterPro"/>
</dbReference>
<keyword evidence="1" id="KW-1133">Transmembrane helix</keyword>
<keyword evidence="1" id="KW-0812">Transmembrane</keyword>
<dbReference type="InterPro" id="IPR001245">
    <property type="entry name" value="Ser-Thr/Tyr_kinase_cat_dom"/>
</dbReference>
<dbReference type="SUPFAM" id="SSF56112">
    <property type="entry name" value="Protein kinase-like (PK-like)"/>
    <property type="match status" value="1"/>
</dbReference>
<feature type="domain" description="Protein kinase" evidence="2">
    <location>
        <begin position="308"/>
        <end position="572"/>
    </location>
</feature>
<dbReference type="GO" id="GO:0004672">
    <property type="term" value="F:protein kinase activity"/>
    <property type="evidence" value="ECO:0007669"/>
    <property type="project" value="InterPro"/>
</dbReference>
<dbReference type="InterPro" id="IPR046959">
    <property type="entry name" value="PRK1-6/SRF4-like"/>
</dbReference>
<dbReference type="Pfam" id="PF07714">
    <property type="entry name" value="PK_Tyr_Ser-Thr"/>
    <property type="match status" value="1"/>
</dbReference>
<protein>
    <recommendedName>
        <fullName evidence="2">Protein kinase domain-containing protein</fullName>
    </recommendedName>
</protein>
<evidence type="ECO:0000313" key="4">
    <source>
        <dbReference type="Proteomes" id="UP000243579"/>
    </source>
</evidence>
<evidence type="ECO:0000313" key="3">
    <source>
        <dbReference type="EMBL" id="OQR84528.1"/>
    </source>
</evidence>